<comment type="caution">
    <text evidence="2">The sequence shown here is derived from an EMBL/GenBank/DDBJ whole genome shotgun (WGS) entry which is preliminary data.</text>
</comment>
<protein>
    <submittedName>
        <fullName evidence="2">Uncharacterized protein</fullName>
    </submittedName>
</protein>
<gene>
    <name evidence="2" type="ORF">TKK_019108</name>
</gene>
<dbReference type="EMBL" id="JBJJXI010000158">
    <property type="protein sequence ID" value="KAL3385331.1"/>
    <property type="molecule type" value="Genomic_DNA"/>
</dbReference>
<proteinExistence type="predicted"/>
<evidence type="ECO:0000313" key="2">
    <source>
        <dbReference type="EMBL" id="KAL3385331.1"/>
    </source>
</evidence>
<dbReference type="AlphaFoldDB" id="A0ABD2VYH7"/>
<evidence type="ECO:0000256" key="1">
    <source>
        <dbReference type="SAM" id="MobiDB-lite"/>
    </source>
</evidence>
<evidence type="ECO:0000313" key="3">
    <source>
        <dbReference type="Proteomes" id="UP001627154"/>
    </source>
</evidence>
<keyword evidence="3" id="KW-1185">Reference proteome</keyword>
<organism evidence="2 3">
    <name type="scientific">Trichogramma kaykai</name>
    <dbReference type="NCBI Taxonomy" id="54128"/>
    <lineage>
        <taxon>Eukaryota</taxon>
        <taxon>Metazoa</taxon>
        <taxon>Ecdysozoa</taxon>
        <taxon>Arthropoda</taxon>
        <taxon>Hexapoda</taxon>
        <taxon>Insecta</taxon>
        <taxon>Pterygota</taxon>
        <taxon>Neoptera</taxon>
        <taxon>Endopterygota</taxon>
        <taxon>Hymenoptera</taxon>
        <taxon>Apocrita</taxon>
        <taxon>Proctotrupomorpha</taxon>
        <taxon>Chalcidoidea</taxon>
        <taxon>Trichogrammatidae</taxon>
        <taxon>Trichogramma</taxon>
    </lineage>
</organism>
<dbReference type="Proteomes" id="UP001627154">
    <property type="component" value="Unassembled WGS sequence"/>
</dbReference>
<reference evidence="2 3" key="1">
    <citation type="journal article" date="2024" name="bioRxiv">
        <title>A reference genome for Trichogramma kaykai: A tiny desert-dwelling parasitoid wasp with competing sex-ratio distorters.</title>
        <authorList>
            <person name="Culotta J."/>
            <person name="Lindsey A.R."/>
        </authorList>
    </citation>
    <scope>NUCLEOTIDE SEQUENCE [LARGE SCALE GENOMIC DNA]</scope>
    <source>
        <strain evidence="2 3">KSX58</strain>
    </source>
</reference>
<name>A0ABD2VYH7_9HYME</name>
<feature type="region of interest" description="Disordered" evidence="1">
    <location>
        <begin position="43"/>
        <end position="81"/>
    </location>
</feature>
<accession>A0ABD2VYH7</accession>
<sequence>MPKATKSFEATQLLCVPRSPYEPYQKPVCIIREVGERFAKIKEKTRSEKKKKKEEDDDYDDGKSGRKLLLRGTMASEQEAG</sequence>